<dbReference type="GO" id="GO:0062129">
    <property type="term" value="C:chitin-based extracellular matrix"/>
    <property type="evidence" value="ECO:0007669"/>
    <property type="project" value="TreeGrafter"/>
</dbReference>
<dbReference type="GO" id="GO:0008010">
    <property type="term" value="F:structural constituent of chitin-based larval cuticle"/>
    <property type="evidence" value="ECO:0007669"/>
    <property type="project" value="TreeGrafter"/>
</dbReference>
<keyword evidence="4" id="KW-0732">Signal</keyword>
<evidence type="ECO:0000256" key="3">
    <source>
        <dbReference type="SAM" id="MobiDB-lite"/>
    </source>
</evidence>
<dbReference type="InterPro" id="IPR000618">
    <property type="entry name" value="Insect_cuticle"/>
</dbReference>
<protein>
    <submittedName>
        <fullName evidence="6">Uncharacterized protein LOC108623803</fullName>
    </submittedName>
</protein>
<feature type="compositionally biased region" description="Basic and acidic residues" evidence="3">
    <location>
        <begin position="131"/>
        <end position="147"/>
    </location>
</feature>
<dbReference type="PROSITE" id="PS51155">
    <property type="entry name" value="CHIT_BIND_RR_2"/>
    <property type="match status" value="1"/>
</dbReference>
<name>A0AAJ7RZ32_9HYME</name>
<accession>A0AAJ7RZ32</accession>
<evidence type="ECO:0000256" key="4">
    <source>
        <dbReference type="SAM" id="SignalP"/>
    </source>
</evidence>
<reference evidence="6" key="1">
    <citation type="submission" date="2025-08" db="UniProtKB">
        <authorList>
            <consortium name="RefSeq"/>
        </authorList>
    </citation>
    <scope>IDENTIFICATION</scope>
    <source>
        <tissue evidence="6">Whole body</tissue>
    </source>
</reference>
<evidence type="ECO:0000256" key="1">
    <source>
        <dbReference type="ARBA" id="ARBA00022460"/>
    </source>
</evidence>
<feature type="signal peptide" evidence="4">
    <location>
        <begin position="1"/>
        <end position="16"/>
    </location>
</feature>
<gene>
    <name evidence="6" type="primary">LOC108623803</name>
</gene>
<dbReference type="InterPro" id="IPR031311">
    <property type="entry name" value="CHIT_BIND_RR_consensus"/>
</dbReference>
<dbReference type="PANTHER" id="PTHR10380:SF196">
    <property type="entry name" value="CUTICULAR PROTEIN 72EA"/>
    <property type="match status" value="1"/>
</dbReference>
<feature type="chain" id="PRO_5042611134" evidence="4">
    <location>
        <begin position="17"/>
        <end position="399"/>
    </location>
</feature>
<dbReference type="Pfam" id="PF00379">
    <property type="entry name" value="Chitin_bind_4"/>
    <property type="match status" value="1"/>
</dbReference>
<evidence type="ECO:0000256" key="2">
    <source>
        <dbReference type="PROSITE-ProRule" id="PRU00497"/>
    </source>
</evidence>
<proteinExistence type="predicted"/>
<dbReference type="AlphaFoldDB" id="A0AAJ7RZ32"/>
<evidence type="ECO:0000313" key="6">
    <source>
        <dbReference type="RefSeq" id="XP_026668428.1"/>
    </source>
</evidence>
<dbReference type="KEGG" id="ccal:108623803"/>
<dbReference type="PANTHER" id="PTHR10380">
    <property type="entry name" value="CUTICLE PROTEIN"/>
    <property type="match status" value="1"/>
</dbReference>
<dbReference type="InterPro" id="IPR050468">
    <property type="entry name" value="Cuticle_Struct_Prot"/>
</dbReference>
<keyword evidence="5" id="KW-1185">Reference proteome</keyword>
<keyword evidence="1 2" id="KW-0193">Cuticle</keyword>
<dbReference type="RefSeq" id="XP_026668428.1">
    <property type="nucleotide sequence ID" value="XM_026812627.1"/>
</dbReference>
<evidence type="ECO:0000313" key="5">
    <source>
        <dbReference type="Proteomes" id="UP000694925"/>
    </source>
</evidence>
<dbReference type="Proteomes" id="UP000694925">
    <property type="component" value="Unplaced"/>
</dbReference>
<dbReference type="GeneID" id="108623803"/>
<dbReference type="PROSITE" id="PS00233">
    <property type="entry name" value="CHIT_BIND_RR_1"/>
    <property type="match status" value="1"/>
</dbReference>
<feature type="region of interest" description="Disordered" evidence="3">
    <location>
        <begin position="117"/>
        <end position="147"/>
    </location>
</feature>
<organism evidence="5 6">
    <name type="scientific">Ceratina calcarata</name>
    <dbReference type="NCBI Taxonomy" id="156304"/>
    <lineage>
        <taxon>Eukaryota</taxon>
        <taxon>Metazoa</taxon>
        <taxon>Ecdysozoa</taxon>
        <taxon>Arthropoda</taxon>
        <taxon>Hexapoda</taxon>
        <taxon>Insecta</taxon>
        <taxon>Pterygota</taxon>
        <taxon>Neoptera</taxon>
        <taxon>Endopterygota</taxon>
        <taxon>Hymenoptera</taxon>
        <taxon>Apocrita</taxon>
        <taxon>Aculeata</taxon>
        <taxon>Apoidea</taxon>
        <taxon>Anthophila</taxon>
        <taxon>Apidae</taxon>
        <taxon>Ceratina</taxon>
        <taxon>Zadontomerus</taxon>
    </lineage>
</organism>
<sequence>MKFLIPLILVLSVASGARLSLLPYAYLSSPIPVYHQYQNTRTGEHAFSYAGGPSAQEQVKDASGVLRGSYSYIDANGILQSAFYVADENGFRVAATNLPSDDNVNAEAAHIILARSANAEENSRSNRRRRSTESDPNLHKTKRSTQENIKEVLLEPVQLADGIPLATSHQSQVQVHKNTRLDLTEVEADAKPVDLQPIQPLQITNTILSGLPVLTRAPTYHENRIELHKDLGIEGPEPKDAVKIDPEPLTIVQSPSIQAIPVASTVVARESLPIVPVVAKQAVPVLPAVQIGTASVTTSISSHGVSQIHGAQEAVAIPSVIAKESTPVALIGTEKNESLTKELPNLATATVTTSISSHGISQIHGSNAKLEPTLLFKTAAPIAHLQPILNVPIHTLYLH</sequence>